<organism evidence="1 2">
    <name type="scientific">Pseudaeromonas paramecii</name>
    <dbReference type="NCBI Taxonomy" id="2138166"/>
    <lineage>
        <taxon>Bacteria</taxon>
        <taxon>Pseudomonadati</taxon>
        <taxon>Pseudomonadota</taxon>
        <taxon>Gammaproteobacteria</taxon>
        <taxon>Aeromonadales</taxon>
        <taxon>Aeromonadaceae</taxon>
        <taxon>Pseudaeromonas</taxon>
    </lineage>
</organism>
<gene>
    <name evidence="1" type="ORF">GCM10023095_30710</name>
</gene>
<comment type="caution">
    <text evidence="1">The sequence shown here is derived from an EMBL/GenBank/DDBJ whole genome shotgun (WGS) entry which is preliminary data.</text>
</comment>
<keyword evidence="2" id="KW-1185">Reference proteome</keyword>
<reference evidence="2" key="1">
    <citation type="journal article" date="2019" name="Int. J. Syst. Evol. Microbiol.">
        <title>The Global Catalogue of Microorganisms (GCM) 10K type strain sequencing project: providing services to taxonomists for standard genome sequencing and annotation.</title>
        <authorList>
            <consortium name="The Broad Institute Genomics Platform"/>
            <consortium name="The Broad Institute Genome Sequencing Center for Infectious Disease"/>
            <person name="Wu L."/>
            <person name="Ma J."/>
        </authorList>
    </citation>
    <scope>NUCLEOTIDE SEQUENCE [LARGE SCALE GENOMIC DNA]</scope>
    <source>
        <strain evidence="2">JCM 32226</strain>
    </source>
</reference>
<dbReference type="Pfam" id="PF11042">
    <property type="entry name" value="DUF2750"/>
    <property type="match status" value="1"/>
</dbReference>
<evidence type="ECO:0000313" key="1">
    <source>
        <dbReference type="EMBL" id="GAA4503848.1"/>
    </source>
</evidence>
<sequence length="127" mass="14259">MSEHDDPLNLDAEGRYAYLVREAVAQQTLWILKDAGGSMLLVADGEECIPVWPSAEQAQAWADDDWSQGEPHAIPLKTWLDRWVKGMTEDGLCVAVFPLPDEAGVVEQPQDFADSLLRRLAKQNQRR</sequence>
<dbReference type="RefSeq" id="WP_345014713.1">
    <property type="nucleotide sequence ID" value="NZ_BAABFC010000028.1"/>
</dbReference>
<dbReference type="EMBL" id="BAABFC010000028">
    <property type="protein sequence ID" value="GAA4503848.1"/>
    <property type="molecule type" value="Genomic_DNA"/>
</dbReference>
<dbReference type="Proteomes" id="UP001501321">
    <property type="component" value="Unassembled WGS sequence"/>
</dbReference>
<name>A0ABP8QI34_9GAMM</name>
<evidence type="ECO:0000313" key="2">
    <source>
        <dbReference type="Proteomes" id="UP001501321"/>
    </source>
</evidence>
<proteinExistence type="predicted"/>
<dbReference type="InterPro" id="IPR021284">
    <property type="entry name" value="DUF2750"/>
</dbReference>
<accession>A0ABP8QI34</accession>
<protein>
    <submittedName>
        <fullName evidence="1">DUF2750 domain-containing protein</fullName>
    </submittedName>
</protein>